<evidence type="ECO:0000256" key="1">
    <source>
        <dbReference type="SAM" id="Phobius"/>
    </source>
</evidence>
<dbReference type="RefSeq" id="WP_140234811.1">
    <property type="nucleotide sequence ID" value="NZ_CP041036.1"/>
</dbReference>
<proteinExistence type="predicted"/>
<reference evidence="2 3" key="1">
    <citation type="submission" date="2019-06" db="EMBL/GenBank/DDBJ databases">
        <title>The genome of Shewanella sp. SM1901.</title>
        <authorList>
            <person name="Cha Q."/>
        </authorList>
    </citation>
    <scope>NUCLEOTIDE SEQUENCE [LARGE SCALE GENOMIC DNA]</scope>
    <source>
        <strain evidence="2 3">SM1901</strain>
    </source>
</reference>
<organism evidence="2 3">
    <name type="scientific">Shewanella polaris</name>
    <dbReference type="NCBI Taxonomy" id="2588449"/>
    <lineage>
        <taxon>Bacteria</taxon>
        <taxon>Pseudomonadati</taxon>
        <taxon>Pseudomonadota</taxon>
        <taxon>Gammaproteobacteria</taxon>
        <taxon>Alteromonadales</taxon>
        <taxon>Shewanellaceae</taxon>
        <taxon>Shewanella</taxon>
    </lineage>
</organism>
<accession>A0A4Y5YHP5</accession>
<sequence>MSSKFSKKNADYSQNERKITAFISFLIFSLLAFYYTKTFLIDSESLELILPCLMGLITGTLISLFSYRYPKVIHLTVFALPLMFAGS</sequence>
<dbReference type="Proteomes" id="UP000319809">
    <property type="component" value="Chromosome"/>
</dbReference>
<dbReference type="EMBL" id="CP041036">
    <property type="protein sequence ID" value="QDE32076.1"/>
    <property type="molecule type" value="Genomic_DNA"/>
</dbReference>
<keyword evidence="1" id="KW-0472">Membrane</keyword>
<evidence type="ECO:0000313" key="2">
    <source>
        <dbReference type="EMBL" id="QDE32076.1"/>
    </source>
</evidence>
<gene>
    <name evidence="2" type="ORF">FH971_14565</name>
</gene>
<keyword evidence="1" id="KW-1133">Transmembrane helix</keyword>
<dbReference type="KEGG" id="spol:FH971_14565"/>
<feature type="transmembrane region" description="Helical" evidence="1">
    <location>
        <begin position="20"/>
        <end position="36"/>
    </location>
</feature>
<name>A0A4Y5YHP5_9GAMM</name>
<dbReference type="AlphaFoldDB" id="A0A4Y5YHP5"/>
<keyword evidence="1" id="KW-0812">Transmembrane</keyword>
<evidence type="ECO:0000313" key="3">
    <source>
        <dbReference type="Proteomes" id="UP000319809"/>
    </source>
</evidence>
<protein>
    <submittedName>
        <fullName evidence="2">Uncharacterized protein</fullName>
    </submittedName>
</protein>
<feature type="transmembrane region" description="Helical" evidence="1">
    <location>
        <begin position="48"/>
        <end position="67"/>
    </location>
</feature>
<keyword evidence="3" id="KW-1185">Reference proteome</keyword>